<evidence type="ECO:0000256" key="1">
    <source>
        <dbReference type="SAM" id="MobiDB-lite"/>
    </source>
</evidence>
<accession>A0A0F0I7B4</accession>
<dbReference type="Pfam" id="PF11905">
    <property type="entry name" value="DUF3425"/>
    <property type="match status" value="1"/>
</dbReference>
<evidence type="ECO:0000313" key="3">
    <source>
        <dbReference type="Proteomes" id="UP000033540"/>
    </source>
</evidence>
<name>A0A0F0I7B4_ASPPU</name>
<dbReference type="PANTHER" id="PTHR37012:SF2">
    <property type="entry name" value="BZIP DOMAIN-CONTAINING PROTEIN-RELATED"/>
    <property type="match status" value="1"/>
</dbReference>
<dbReference type="OrthoDB" id="10261951at2759"/>
<dbReference type="InterPro" id="IPR021833">
    <property type="entry name" value="DUF3425"/>
</dbReference>
<feature type="region of interest" description="Disordered" evidence="1">
    <location>
        <begin position="1"/>
        <end position="29"/>
    </location>
</feature>
<dbReference type="PANTHER" id="PTHR37012">
    <property type="entry name" value="B-ZIP TRANSCRIPTION FACTOR (EUROFUNG)-RELATED"/>
    <property type="match status" value="1"/>
</dbReference>
<dbReference type="CDD" id="cd14688">
    <property type="entry name" value="bZIP_YAP"/>
    <property type="match status" value="1"/>
</dbReference>
<comment type="caution">
    <text evidence="2">The sequence shown here is derived from an EMBL/GenBank/DDBJ whole genome shotgun (WGS) entry which is preliminary data.</text>
</comment>
<reference evidence="2 3" key="1">
    <citation type="submission" date="2015-02" db="EMBL/GenBank/DDBJ databases">
        <title>Draft genome sequence of Aspergillus parasiticus SU-1.</title>
        <authorList>
            <person name="Yu J."/>
            <person name="Fedorova N."/>
            <person name="Yin Y."/>
            <person name="Losada L."/>
            <person name="Zafar N."/>
            <person name="Taujale R."/>
            <person name="Ehrlich K.C."/>
            <person name="Bhatnagar D."/>
            <person name="Cleveland T.E."/>
            <person name="Bennett J.W."/>
            <person name="Nierman W.C."/>
        </authorList>
    </citation>
    <scope>NUCLEOTIDE SEQUENCE [LARGE SCALE GENOMIC DNA]</scope>
    <source>
        <strain evidence="3">ATCC 56775 / NRRL 5862 / SRRC 143 / SU-1</strain>
    </source>
</reference>
<proteinExistence type="predicted"/>
<dbReference type="EMBL" id="JZEE01000618">
    <property type="protein sequence ID" value="KJK62557.1"/>
    <property type="molecule type" value="Genomic_DNA"/>
</dbReference>
<dbReference type="AlphaFoldDB" id="A0A0F0I7B4"/>
<feature type="compositionally biased region" description="Basic and acidic residues" evidence="1">
    <location>
        <begin position="1"/>
        <end position="26"/>
    </location>
</feature>
<gene>
    <name evidence="2" type="ORF">P875_00095253</name>
</gene>
<evidence type="ECO:0008006" key="4">
    <source>
        <dbReference type="Google" id="ProtNLM"/>
    </source>
</evidence>
<protein>
    <recommendedName>
        <fullName evidence="4">BZIP domain-containing protein</fullName>
    </recommendedName>
</protein>
<sequence length="517" mass="58539">MSPSRRTRESSKRKLDSTDDDKEKRYVSTTRAFRRRQAEYLRNLRDRADSGDRPQNEIIHALREENARLRRQLIDVQSKLSRVITMIQALSGSVSSVLDKPSQAESVDKVEATESLSSGRETPRDSDMNIATDDYPELDTSISSATHIVSIQDQLSGLDDPVDIMPQHLNEGLAGCDNSFPEFNHDILALESLTPHTNSLSHQLPNIWSFEYQMGLQPYVNALTSSQQFSVTLGKNWTESNSPFSDHIQVLQKLLKTRLDLIRPLFQPSPQLLYQQVVMVLSLFNSITRPDVMAWYAKTRFYHIVDLTAWQIYPCTGTLSKVHEQYRPTEVQLQQQYPRVIDWIPFPTIRNRLIRLHAANPQIDQIFCDTVSSYVIEANMADLIMGAPAVTAYIRVTDVIANIPSTTPGSEAQPAAVLPAPDAATLFSSPEYARAVFKKLNIDRGISHYKMDPAFFGTYPELYDPSVDIAAKGIPLRPDVQLRLTHPKPLDSSTFQTYRSFMDFSLYAPLSVAQVFR</sequence>
<organism evidence="2 3">
    <name type="scientific">Aspergillus parasiticus (strain ATCC 56775 / NRRL 5862 / SRRC 143 / SU-1)</name>
    <dbReference type="NCBI Taxonomy" id="1403190"/>
    <lineage>
        <taxon>Eukaryota</taxon>
        <taxon>Fungi</taxon>
        <taxon>Dikarya</taxon>
        <taxon>Ascomycota</taxon>
        <taxon>Pezizomycotina</taxon>
        <taxon>Eurotiomycetes</taxon>
        <taxon>Eurotiomycetidae</taxon>
        <taxon>Eurotiales</taxon>
        <taxon>Aspergillaceae</taxon>
        <taxon>Aspergillus</taxon>
        <taxon>Aspergillus subgen. Circumdati</taxon>
    </lineage>
</organism>
<dbReference type="Proteomes" id="UP000033540">
    <property type="component" value="Unassembled WGS sequence"/>
</dbReference>
<evidence type="ECO:0000313" key="2">
    <source>
        <dbReference type="EMBL" id="KJK62557.1"/>
    </source>
</evidence>
<feature type="region of interest" description="Disordered" evidence="1">
    <location>
        <begin position="95"/>
        <end position="130"/>
    </location>
</feature>